<dbReference type="EMBL" id="JBJQND010000009">
    <property type="protein sequence ID" value="KAL3866347.1"/>
    <property type="molecule type" value="Genomic_DNA"/>
</dbReference>
<keyword evidence="2" id="KW-1185">Reference proteome</keyword>
<gene>
    <name evidence="1" type="ORF">ACJMK2_043652</name>
</gene>
<reference evidence="1 2" key="1">
    <citation type="submission" date="2024-11" db="EMBL/GenBank/DDBJ databases">
        <title>Chromosome-level genome assembly of the freshwater bivalve Anodonta woodiana.</title>
        <authorList>
            <person name="Chen X."/>
        </authorList>
    </citation>
    <scope>NUCLEOTIDE SEQUENCE [LARGE SCALE GENOMIC DNA]</scope>
    <source>
        <strain evidence="1">MN2024</strain>
        <tissue evidence="1">Gills</tissue>
    </source>
</reference>
<evidence type="ECO:0000313" key="2">
    <source>
        <dbReference type="Proteomes" id="UP001634394"/>
    </source>
</evidence>
<proteinExistence type="predicted"/>
<sequence length="76" mass="8649">MAKQYKVSEFFNTSLEEENGEQKLVIYHMEGCQTLDFSEATTLPRQTEVLTALKVLGAYFTDVYGLQCGGRNKYIT</sequence>
<comment type="caution">
    <text evidence="1">The sequence shown here is derived from an EMBL/GenBank/DDBJ whole genome shotgun (WGS) entry which is preliminary data.</text>
</comment>
<accession>A0ABD3W0S1</accession>
<dbReference type="AlphaFoldDB" id="A0ABD3W0S1"/>
<evidence type="ECO:0000313" key="1">
    <source>
        <dbReference type="EMBL" id="KAL3866347.1"/>
    </source>
</evidence>
<organism evidence="1 2">
    <name type="scientific">Sinanodonta woodiana</name>
    <name type="common">Chinese pond mussel</name>
    <name type="synonym">Anodonta woodiana</name>
    <dbReference type="NCBI Taxonomy" id="1069815"/>
    <lineage>
        <taxon>Eukaryota</taxon>
        <taxon>Metazoa</taxon>
        <taxon>Spiralia</taxon>
        <taxon>Lophotrochozoa</taxon>
        <taxon>Mollusca</taxon>
        <taxon>Bivalvia</taxon>
        <taxon>Autobranchia</taxon>
        <taxon>Heteroconchia</taxon>
        <taxon>Palaeoheterodonta</taxon>
        <taxon>Unionida</taxon>
        <taxon>Unionoidea</taxon>
        <taxon>Unionidae</taxon>
        <taxon>Unioninae</taxon>
        <taxon>Sinanodonta</taxon>
    </lineage>
</organism>
<protein>
    <submittedName>
        <fullName evidence="1">Uncharacterized protein</fullName>
    </submittedName>
</protein>
<name>A0ABD3W0S1_SINWO</name>
<dbReference type="Proteomes" id="UP001634394">
    <property type="component" value="Unassembled WGS sequence"/>
</dbReference>